<proteinExistence type="predicted"/>
<gene>
    <name evidence="1" type="ORF">BJP36_05895</name>
</gene>
<evidence type="ECO:0000313" key="1">
    <source>
        <dbReference type="EMBL" id="AOY79519.1"/>
    </source>
</evidence>
<dbReference type="Proteomes" id="UP000176944">
    <property type="component" value="Chromosome"/>
</dbReference>
<protein>
    <submittedName>
        <fullName evidence="1">Uncharacterized protein</fullName>
    </submittedName>
</protein>
<reference evidence="2" key="1">
    <citation type="submission" date="2016-10" db="EMBL/GenBank/DDBJ databases">
        <title>Comparative genomics uncovers the prolific and rare metabolic potential of the cyanobacterial genus Moorea.</title>
        <authorList>
            <person name="Leao T."/>
            <person name="Castelao G."/>
            <person name="Korobeynikov A."/>
            <person name="Monroe E.A."/>
            <person name="Podell S."/>
            <person name="Glukhov E."/>
            <person name="Allen E."/>
            <person name="Gerwick W.H."/>
            <person name="Gerwick L."/>
        </authorList>
    </citation>
    <scope>NUCLEOTIDE SEQUENCE [LARGE SCALE GENOMIC DNA]</scope>
    <source>
        <strain evidence="2">JHB</strain>
    </source>
</reference>
<dbReference type="AlphaFoldDB" id="A0A1D9FVW2"/>
<organism evidence="1 2">
    <name type="scientific">Moorena producens (strain JHB)</name>
    <dbReference type="NCBI Taxonomy" id="1454205"/>
    <lineage>
        <taxon>Bacteria</taxon>
        <taxon>Bacillati</taxon>
        <taxon>Cyanobacteriota</taxon>
        <taxon>Cyanophyceae</taxon>
        <taxon>Coleofasciculales</taxon>
        <taxon>Coleofasciculaceae</taxon>
        <taxon>Moorena</taxon>
    </lineage>
</organism>
<evidence type="ECO:0000313" key="2">
    <source>
        <dbReference type="Proteomes" id="UP000176944"/>
    </source>
</evidence>
<accession>A0A1D9FVW2</accession>
<name>A0A1D9FVW2_MOOP1</name>
<dbReference type="EMBL" id="CP017708">
    <property type="protein sequence ID" value="AOY79519.1"/>
    <property type="molecule type" value="Genomic_DNA"/>
</dbReference>
<sequence length="69" mass="7903">MAIQLSPMMESTDFTHSVSYQKELILKLQELLKKEIEGKAHSDRIEELSSAIESATEALNNLTQYFRES</sequence>